<feature type="chain" id="PRO_5040769467" evidence="6">
    <location>
        <begin position="23"/>
        <end position="163"/>
    </location>
</feature>
<keyword evidence="5" id="KW-0067">ATP-binding</keyword>
<dbReference type="Gene3D" id="1.10.510.10">
    <property type="entry name" value="Transferase(Phosphotransferase) domain 1"/>
    <property type="match status" value="2"/>
</dbReference>
<evidence type="ECO:0000256" key="4">
    <source>
        <dbReference type="ARBA" id="ARBA00022777"/>
    </source>
</evidence>
<dbReference type="InterPro" id="IPR011009">
    <property type="entry name" value="Kinase-like_dom_sf"/>
</dbReference>
<evidence type="ECO:0000256" key="1">
    <source>
        <dbReference type="ARBA" id="ARBA00022527"/>
    </source>
</evidence>
<accession>A0A9W6TD26</accession>
<evidence type="ECO:0000259" key="7">
    <source>
        <dbReference type="PROSITE" id="PS50011"/>
    </source>
</evidence>
<name>A0A9W6TD26_9STRA</name>
<dbReference type="SUPFAM" id="SSF56112">
    <property type="entry name" value="Protein kinase-like (PK-like)"/>
    <property type="match status" value="1"/>
</dbReference>
<reference evidence="8" key="1">
    <citation type="submission" date="2023-04" db="EMBL/GenBank/DDBJ databases">
        <title>Phytophthora lilii NBRC 32176.</title>
        <authorList>
            <person name="Ichikawa N."/>
            <person name="Sato H."/>
            <person name="Tonouchi N."/>
        </authorList>
    </citation>
    <scope>NUCLEOTIDE SEQUENCE</scope>
    <source>
        <strain evidence="8">NBRC 32176</strain>
    </source>
</reference>
<organism evidence="8 9">
    <name type="scientific">Phytophthora lilii</name>
    <dbReference type="NCBI Taxonomy" id="2077276"/>
    <lineage>
        <taxon>Eukaryota</taxon>
        <taxon>Sar</taxon>
        <taxon>Stramenopiles</taxon>
        <taxon>Oomycota</taxon>
        <taxon>Peronosporomycetes</taxon>
        <taxon>Peronosporales</taxon>
        <taxon>Peronosporaceae</taxon>
        <taxon>Phytophthora</taxon>
    </lineage>
</organism>
<dbReference type="Proteomes" id="UP001165083">
    <property type="component" value="Unassembled WGS sequence"/>
</dbReference>
<keyword evidence="4" id="KW-0418">Kinase</keyword>
<feature type="domain" description="Protein kinase" evidence="7">
    <location>
        <begin position="1"/>
        <end position="163"/>
    </location>
</feature>
<evidence type="ECO:0000256" key="2">
    <source>
        <dbReference type="ARBA" id="ARBA00022679"/>
    </source>
</evidence>
<comment type="caution">
    <text evidence="8">The sequence shown here is derived from an EMBL/GenBank/DDBJ whole genome shotgun (WGS) entry which is preliminary data.</text>
</comment>
<dbReference type="GO" id="GO:0005524">
    <property type="term" value="F:ATP binding"/>
    <property type="evidence" value="ECO:0007669"/>
    <property type="project" value="UniProtKB-KW"/>
</dbReference>
<evidence type="ECO:0000256" key="5">
    <source>
        <dbReference type="ARBA" id="ARBA00022840"/>
    </source>
</evidence>
<dbReference type="PROSITE" id="PS50011">
    <property type="entry name" value="PROTEIN_KINASE_DOM"/>
    <property type="match status" value="1"/>
</dbReference>
<dbReference type="SMART" id="SM00220">
    <property type="entry name" value="S_TKc"/>
    <property type="match status" value="1"/>
</dbReference>
<keyword evidence="3" id="KW-0547">Nucleotide-binding</keyword>
<dbReference type="PANTHER" id="PTHR24351">
    <property type="entry name" value="RIBOSOMAL PROTEIN S6 KINASE"/>
    <property type="match status" value="1"/>
</dbReference>
<evidence type="ECO:0000313" key="9">
    <source>
        <dbReference type="Proteomes" id="UP001165083"/>
    </source>
</evidence>
<dbReference type="InterPro" id="IPR000719">
    <property type="entry name" value="Prot_kinase_dom"/>
</dbReference>
<evidence type="ECO:0000256" key="3">
    <source>
        <dbReference type="ARBA" id="ARBA00022741"/>
    </source>
</evidence>
<sequence length="163" mass="17716">MATESSIGVFCLLLNLRLQLCALTPANNPSHSDLKPENVLISAEGHIKLTDFGLAKEYVEGQELLTVCGTKEYMAPEMLLGKGYDSVCLKFANQVVRSDANCALYLLLCQAVDWWSLGALAHEMLTGKPPFRSKNAAELHKKIISAKVSLCGLLLSDICCVNS</sequence>
<keyword evidence="2" id="KW-0808">Transferase</keyword>
<dbReference type="AlphaFoldDB" id="A0A9W6TD26"/>
<feature type="signal peptide" evidence="6">
    <location>
        <begin position="1"/>
        <end position="22"/>
    </location>
</feature>
<evidence type="ECO:0000256" key="6">
    <source>
        <dbReference type="SAM" id="SignalP"/>
    </source>
</evidence>
<evidence type="ECO:0000313" key="8">
    <source>
        <dbReference type="EMBL" id="GMF12428.1"/>
    </source>
</evidence>
<proteinExistence type="predicted"/>
<dbReference type="EMBL" id="BSXW01000117">
    <property type="protein sequence ID" value="GMF12428.1"/>
    <property type="molecule type" value="Genomic_DNA"/>
</dbReference>
<keyword evidence="1" id="KW-0723">Serine/threonine-protein kinase</keyword>
<dbReference type="GO" id="GO:0004674">
    <property type="term" value="F:protein serine/threonine kinase activity"/>
    <property type="evidence" value="ECO:0007669"/>
    <property type="project" value="UniProtKB-KW"/>
</dbReference>
<dbReference type="Pfam" id="PF00069">
    <property type="entry name" value="Pkinase"/>
    <property type="match status" value="1"/>
</dbReference>
<gene>
    <name evidence="8" type="ORF">Plil01_000304200</name>
</gene>
<dbReference type="OrthoDB" id="63267at2759"/>
<protein>
    <submittedName>
        <fullName evidence="8">Unnamed protein product</fullName>
    </submittedName>
</protein>
<keyword evidence="6" id="KW-0732">Signal</keyword>
<keyword evidence="9" id="KW-1185">Reference proteome</keyword>